<dbReference type="AlphaFoldDB" id="A0A9Q1BD81"/>
<dbReference type="OrthoDB" id="6123744at2759"/>
<evidence type="ECO:0000313" key="2">
    <source>
        <dbReference type="Proteomes" id="UP001152320"/>
    </source>
</evidence>
<name>A0A9Q1BD81_HOLLE</name>
<evidence type="ECO:0000313" key="1">
    <source>
        <dbReference type="EMBL" id="KAJ8023436.1"/>
    </source>
</evidence>
<dbReference type="EMBL" id="JAIZAY010000019">
    <property type="protein sequence ID" value="KAJ8023436.1"/>
    <property type="molecule type" value="Genomic_DNA"/>
</dbReference>
<protein>
    <submittedName>
        <fullName evidence="1">Uncharacterized protein</fullName>
    </submittedName>
</protein>
<comment type="caution">
    <text evidence="1">The sequence shown here is derived from an EMBL/GenBank/DDBJ whole genome shotgun (WGS) entry which is preliminary data.</text>
</comment>
<keyword evidence="2" id="KW-1185">Reference proteome</keyword>
<sequence>MDHIQRTYNQTAKYVLGLKKKNQIPWISPKSLKIVDERKSIKIKMDSSKSCRIKEMLHSEYKVKDKEVKASMRNDERKWLENLANEAQMAAENGQMKTITDEEGKKARWKDHYEEILNRDIPLNPVEIGHENIEELDTINTNLITKDEIKWAIKKLKNGKAGGVDQIATELLKADILTTTENLHN</sequence>
<reference evidence="1" key="1">
    <citation type="submission" date="2021-10" db="EMBL/GenBank/DDBJ databases">
        <title>Tropical sea cucumber genome reveals ecological adaptation and Cuvierian tubules defense mechanism.</title>
        <authorList>
            <person name="Chen T."/>
        </authorList>
    </citation>
    <scope>NUCLEOTIDE SEQUENCE</scope>
    <source>
        <strain evidence="1">Nanhai2018</strain>
        <tissue evidence="1">Muscle</tissue>
    </source>
</reference>
<organism evidence="1 2">
    <name type="scientific">Holothuria leucospilota</name>
    <name type="common">Black long sea cucumber</name>
    <name type="synonym">Mertensiothuria leucospilota</name>
    <dbReference type="NCBI Taxonomy" id="206669"/>
    <lineage>
        <taxon>Eukaryota</taxon>
        <taxon>Metazoa</taxon>
        <taxon>Echinodermata</taxon>
        <taxon>Eleutherozoa</taxon>
        <taxon>Echinozoa</taxon>
        <taxon>Holothuroidea</taxon>
        <taxon>Aspidochirotacea</taxon>
        <taxon>Aspidochirotida</taxon>
        <taxon>Holothuriidae</taxon>
        <taxon>Holothuria</taxon>
    </lineage>
</organism>
<dbReference type="Proteomes" id="UP001152320">
    <property type="component" value="Chromosome 19"/>
</dbReference>
<accession>A0A9Q1BD81</accession>
<gene>
    <name evidence="1" type="ORF">HOLleu_35883</name>
</gene>
<proteinExistence type="predicted"/>